<evidence type="ECO:0000256" key="6">
    <source>
        <dbReference type="SAM" id="MobiDB-lite"/>
    </source>
</evidence>
<feature type="region of interest" description="Disordered" evidence="6">
    <location>
        <begin position="1370"/>
        <end position="1472"/>
    </location>
</feature>
<dbReference type="Proteomes" id="UP000008837">
    <property type="component" value="Unassembled WGS sequence"/>
</dbReference>
<keyword evidence="5" id="KW-0539">Nucleus</keyword>
<comment type="subcellular location">
    <subcellularLocation>
        <location evidence="1">Nucleus</location>
    </subcellularLocation>
</comment>
<keyword evidence="4" id="KW-0804">Transcription</keyword>
<evidence type="ECO:0000256" key="5">
    <source>
        <dbReference type="ARBA" id="ARBA00023242"/>
    </source>
</evidence>
<dbReference type="GO" id="GO:0003712">
    <property type="term" value="F:transcription coregulator activity"/>
    <property type="evidence" value="ECO:0007669"/>
    <property type="project" value="InterPro"/>
</dbReference>
<dbReference type="KEGG" id="mgl:MGL_1579"/>
<keyword evidence="3" id="KW-0805">Transcription regulation</keyword>
<organism evidence="8 9">
    <name type="scientific">Malassezia globosa (strain ATCC MYA-4612 / CBS 7966)</name>
    <name type="common">Dandruff-associated fungus</name>
    <dbReference type="NCBI Taxonomy" id="425265"/>
    <lineage>
        <taxon>Eukaryota</taxon>
        <taxon>Fungi</taxon>
        <taxon>Dikarya</taxon>
        <taxon>Basidiomycota</taxon>
        <taxon>Ustilaginomycotina</taxon>
        <taxon>Malasseziomycetes</taxon>
        <taxon>Malasseziales</taxon>
        <taxon>Malasseziaceae</taxon>
        <taxon>Malassezia</taxon>
    </lineage>
</organism>
<sequence>MKEATKARAPNEVTAVETSDIDVPRWRPLLHHNEPQLGYAGVRLPSHNPVVPTRHLRFGASCKPPVPEDTGSVHDKIYEQLSKYGAVDFLSSMLDTLRQHRRSRNHIADDKSVQWKPLAQPAVSETMLDMYSRDLANRDVPFATVARRLPRRISAEKILDLLWRAPMGSSPYSVPLPRAIWLIRHECSLDIQEAQERGDNADQCIYEWNHSVLQWLQQSLDSLPTSEDQRHVWAHRWDYATALVHSLMHAQLLEPYIFYRWIVTQLDVVRGAPRACVAQLAMIHMEDILTHAALGTALVTALARVAESSFPWLRQQSHAMLFHCARLQPHALAHARSFLNDSRVLSQYLTQERVCKKAELLPTALFPLLPHYEAWDVAAVRALDSQTSVSSTFIAFFLPREATTEAFVKQRLHILYEWSCVHKHCGSHSGMHRAFIATALVRLLDECQSQRLASSDGRMIPCPWKPISIPEVTLQWTDKLVSASELNLVAAARLLGSLAEINMFSYMQFLQRLSTRGLVRSGTEPRLHHHRLDSHDLMRLLRSIPTHRLTAAQQQQRRLAIYGPRPSESYEETVERRAIRELHHVFHWHSDVPNVARSPTQDPPRSTVTSPDAYSANSLCASPTPYLSRSTVASPNPYVPRISVISPTLEANELVSPKPASPATPSDPTADILEAFQLRTRLPHLWNASPYVQARIVNRFLSPMLFHDLSALNADRFALTASVLTKIHAMQTLGRLMCALLDGHNLSCVISICHTVVMYARIWDALEIAPDLVGRIVPYAITEPVINSEIERVISVAGRGMTVAMARRALHALGELDVSVPNYAPMPQAPLVKEPDACAEQLFVSLCHTQPTQACVPIAQHATLDETAAHLLVYALDKLAQSPTYPPAALSTLLATLAGTVGVRLDENVHAWIHRTWRQPSAHATSSMWIVLVVGLVRHGFVHAPELLQRVIAPFMEQAPATHPGWDACMSLLFSLVFTYTAEQHPCSIDILGEAGWYDVNLLRADIAYTDGFVPLLSALDLCETPHRWQCWNVLSHQVPKLHALWMARPDAIWRGTLTLRGKDRFQRVRRLIHVLMEQEPRGTLPQPRAATMTSSLHAPSLNVNDLYEGSLAALQWRLVLEEAKAITAEVGRMLLAPRSSQAPIDLVLQWDASPHIVSILAQYALHTFVQAIDTPHHLPNAISGLAHLMYAYRCASPIKCDASLATQSVQCLTRLPTSLAPVLRASAILSVLRCAARVHSDAWLVVLANLCDEARDSPLASTVAAHVQCWIDPTVLDTWLRSRVSTNEGEVENTDAGSVSSLLRYSRDITRLRTCLPADLVSSPWDWHDQVSETPADAVPADPWSHYLHNGTSVPLSLFHAQKTRDRVPICADGPPTRLVSETSYGDGDDAVTRYKPMTNVPVPERGLKAKAKRSSSRGGSGGSINHTTPTPEQAAHPSYVASANPDAGGRPSPAANSDKDQPAKRARIKI</sequence>
<feature type="domain" description="Mediator complex subunit Med12" evidence="7">
    <location>
        <begin position="114"/>
        <end position="184"/>
    </location>
</feature>
<dbReference type="SMART" id="SM01281">
    <property type="entry name" value="Med12"/>
    <property type="match status" value="1"/>
</dbReference>
<evidence type="ECO:0000256" key="1">
    <source>
        <dbReference type="ARBA" id="ARBA00004123"/>
    </source>
</evidence>
<comment type="similarity">
    <text evidence="2">Belongs to the Mediator complex subunit 12 family.</text>
</comment>
<dbReference type="EMBL" id="AAYY01000004">
    <property type="protein sequence ID" value="EDP44182.1"/>
    <property type="molecule type" value="Genomic_DNA"/>
</dbReference>
<reference evidence="8 9" key="1">
    <citation type="journal article" date="2007" name="Proc. Natl. Acad. Sci. U.S.A.">
        <title>Dandruff-associated Malassezia genomes reveal convergent and divergent virulence traits shared with plant and human fungal pathogens.</title>
        <authorList>
            <person name="Xu J."/>
            <person name="Saunders C.W."/>
            <person name="Hu P."/>
            <person name="Grant R.A."/>
            <person name="Boekhout T."/>
            <person name="Kuramae E.E."/>
            <person name="Kronstad J.W."/>
            <person name="Deangelis Y.M."/>
            <person name="Reeder N.L."/>
            <person name="Johnstone K.R."/>
            <person name="Leland M."/>
            <person name="Fieno A.M."/>
            <person name="Begley W.M."/>
            <person name="Sun Y."/>
            <person name="Lacey M.P."/>
            <person name="Chaudhary T."/>
            <person name="Keough T."/>
            <person name="Chu L."/>
            <person name="Sears R."/>
            <person name="Yuan B."/>
            <person name="Dawson T.L.Jr."/>
        </authorList>
    </citation>
    <scope>NUCLEOTIDE SEQUENCE [LARGE SCALE GENOMIC DNA]</scope>
    <source>
        <strain evidence="9">ATCC MYA-4612 / CBS 7966</strain>
    </source>
</reference>
<dbReference type="OMA" id="VISICHT"/>
<dbReference type="RefSeq" id="XP_001731396.1">
    <property type="nucleotide sequence ID" value="XM_001731344.1"/>
</dbReference>
<dbReference type="GO" id="GO:0006357">
    <property type="term" value="P:regulation of transcription by RNA polymerase II"/>
    <property type="evidence" value="ECO:0007669"/>
    <property type="project" value="InterPro"/>
</dbReference>
<dbReference type="Pfam" id="PF09497">
    <property type="entry name" value="Med12"/>
    <property type="match status" value="1"/>
</dbReference>
<evidence type="ECO:0000259" key="7">
    <source>
        <dbReference type="SMART" id="SM01281"/>
    </source>
</evidence>
<feature type="region of interest" description="Disordered" evidence="6">
    <location>
        <begin position="593"/>
        <end position="616"/>
    </location>
</feature>
<evidence type="ECO:0000256" key="2">
    <source>
        <dbReference type="ARBA" id="ARBA00010289"/>
    </source>
</evidence>
<dbReference type="OrthoDB" id="20828at2759"/>
<dbReference type="GeneID" id="5855703"/>
<dbReference type="InParanoid" id="A8PY29"/>
<feature type="compositionally biased region" description="Polar residues" evidence="6">
    <location>
        <begin position="597"/>
        <end position="616"/>
    </location>
</feature>
<comment type="caution">
    <text evidence="8">The sequence shown here is derived from an EMBL/GenBank/DDBJ whole genome shotgun (WGS) entry which is preliminary data.</text>
</comment>
<proteinExistence type="inferred from homology"/>
<name>A8PY29_MALGO</name>
<protein>
    <recommendedName>
        <fullName evidence="7">Mediator complex subunit Med12 domain-containing protein</fullName>
    </recommendedName>
</protein>
<dbReference type="STRING" id="425265.A8PY29"/>
<evidence type="ECO:0000256" key="3">
    <source>
        <dbReference type="ARBA" id="ARBA00023015"/>
    </source>
</evidence>
<gene>
    <name evidence="8" type="ORF">MGL_1579</name>
</gene>
<dbReference type="InterPro" id="IPR019035">
    <property type="entry name" value="Mediator_Med12"/>
</dbReference>
<dbReference type="VEuPathDB" id="FungiDB:MGL_1579"/>
<evidence type="ECO:0000313" key="9">
    <source>
        <dbReference type="Proteomes" id="UP000008837"/>
    </source>
</evidence>
<keyword evidence="9" id="KW-1185">Reference proteome</keyword>
<accession>A8PY29</accession>
<dbReference type="GO" id="GO:0016592">
    <property type="term" value="C:mediator complex"/>
    <property type="evidence" value="ECO:0007669"/>
    <property type="project" value="InterPro"/>
</dbReference>
<evidence type="ECO:0000313" key="8">
    <source>
        <dbReference type="EMBL" id="EDP44182.1"/>
    </source>
</evidence>
<evidence type="ECO:0000256" key="4">
    <source>
        <dbReference type="ARBA" id="ARBA00023163"/>
    </source>
</evidence>